<feature type="compositionally biased region" description="Low complexity" evidence="14">
    <location>
        <begin position="99"/>
        <end position="110"/>
    </location>
</feature>
<comment type="function">
    <text evidence="1">Gap class segmentation protein that controls development of head structures.</text>
</comment>
<organism evidence="16 17">
    <name type="scientific">Hyalella azteca</name>
    <name type="common">Amphipod</name>
    <dbReference type="NCBI Taxonomy" id="294128"/>
    <lineage>
        <taxon>Eukaryota</taxon>
        <taxon>Metazoa</taxon>
        <taxon>Ecdysozoa</taxon>
        <taxon>Arthropoda</taxon>
        <taxon>Crustacea</taxon>
        <taxon>Multicrustacea</taxon>
        <taxon>Malacostraca</taxon>
        <taxon>Eumalacostraca</taxon>
        <taxon>Peracarida</taxon>
        <taxon>Amphipoda</taxon>
        <taxon>Senticaudata</taxon>
        <taxon>Talitrida</taxon>
        <taxon>Talitroidea</taxon>
        <taxon>Hyalellidae</taxon>
        <taxon>Hyalella</taxon>
    </lineage>
</organism>
<dbReference type="OrthoDB" id="8117402at2759"/>
<dbReference type="PANTHER" id="PTHR24392:SF49">
    <property type="entry name" value="PROTEIN HUNCHBACK"/>
    <property type="match status" value="1"/>
</dbReference>
<keyword evidence="7" id="KW-0479">Metal-binding</keyword>
<accession>A0A979FQY2</accession>
<evidence type="ECO:0000259" key="15">
    <source>
        <dbReference type="PROSITE" id="PS50157"/>
    </source>
</evidence>
<dbReference type="GO" id="GO:0008270">
    <property type="term" value="F:zinc ion binding"/>
    <property type="evidence" value="ECO:0007669"/>
    <property type="project" value="UniProtKB-KW"/>
</dbReference>
<keyword evidence="6" id="KW-0302">Gap protein</keyword>
<dbReference type="AlphaFoldDB" id="A0A979FQY2"/>
<dbReference type="InterPro" id="IPR013087">
    <property type="entry name" value="Znf_C2H2_type"/>
</dbReference>
<keyword evidence="9 13" id="KW-0863">Zinc-finger</keyword>
<feature type="domain" description="C2H2-type" evidence="15">
    <location>
        <begin position="391"/>
        <end position="419"/>
    </location>
</feature>
<dbReference type="PANTHER" id="PTHR24392">
    <property type="entry name" value="ZINC FINGER PROTEIN"/>
    <property type="match status" value="1"/>
</dbReference>
<evidence type="ECO:0000256" key="12">
    <source>
        <dbReference type="ARBA" id="ARBA00023242"/>
    </source>
</evidence>
<dbReference type="GO" id="GO:0035282">
    <property type="term" value="P:segmentation"/>
    <property type="evidence" value="ECO:0007669"/>
    <property type="project" value="UniProtKB-KW"/>
</dbReference>
<keyword evidence="16" id="KW-1185">Reference proteome</keyword>
<dbReference type="PROSITE" id="PS00028">
    <property type="entry name" value="ZINC_FINGER_C2H2_1"/>
    <property type="match status" value="5"/>
</dbReference>
<dbReference type="Proteomes" id="UP000694843">
    <property type="component" value="Unplaced"/>
</dbReference>
<evidence type="ECO:0000256" key="11">
    <source>
        <dbReference type="ARBA" id="ARBA00023125"/>
    </source>
</evidence>
<keyword evidence="11" id="KW-0238">DNA-binding</keyword>
<dbReference type="OMA" id="CKECEYS"/>
<feature type="domain" description="C2H2-type" evidence="15">
    <location>
        <begin position="420"/>
        <end position="448"/>
    </location>
</feature>
<proteinExistence type="inferred from homology"/>
<comment type="similarity">
    <text evidence="3">Belongs to the hunchback C2H2-type zinc-finger protein family.</text>
</comment>
<protein>
    <recommendedName>
        <fullName evidence="4">Protein hunchback</fullName>
    </recommendedName>
</protein>
<sequence>MDDMKECRVVLHKLSDDAVERGWWSGLNLLLRPSGVGKCKSNATAASGSSLCPKVIVANIKLEPLYEEDISVKDEPIDIDGNQAGSGEPPSPGCGGQLAPPSSSAASSSSLRPKVVAANIKIEPLYEEEDISVKDEPIDIDELAPPPASGWPDKMEAQIEAREAHVAHRPASLSSTMPGHVNVGRRQSAPAGDPEDAGGSGGASEASSSQQRSERLPYSQRGLVDAKVTCQLQQRHPDEQASSHLYSCFDCEYSCGSELQLLKLISAKHKRESTHRCSGPQSVCFMERNPANNIIYKHLSKKPHRCKECEYSCDTKSHLKSHVLHKHSSKKPLSCSECEYSCDTKSHLKSHVLHKHSSKKPLGCSECEYSCVTKSQLKRHVLHKHSCKKPLGCSECQYSCVTKSHLKSHVLYKHSSKKPLSCTECEYSCVTKSHLKSHVLYKHSSKKPLSCM</sequence>
<feature type="domain" description="C2H2-type" evidence="15">
    <location>
        <begin position="333"/>
        <end position="361"/>
    </location>
</feature>
<dbReference type="RefSeq" id="XP_047738585.1">
    <property type="nucleotide sequence ID" value="XM_047882629.1"/>
</dbReference>
<reference evidence="17" key="1">
    <citation type="submission" date="2025-08" db="UniProtKB">
        <authorList>
            <consortium name="RefSeq"/>
        </authorList>
    </citation>
    <scope>IDENTIFICATION</scope>
    <source>
        <tissue evidence="17">Whole organism</tissue>
    </source>
</reference>
<evidence type="ECO:0000256" key="1">
    <source>
        <dbReference type="ARBA" id="ARBA00003983"/>
    </source>
</evidence>
<keyword evidence="10" id="KW-0862">Zinc</keyword>
<evidence type="ECO:0000256" key="6">
    <source>
        <dbReference type="ARBA" id="ARBA00022492"/>
    </source>
</evidence>
<comment type="subcellular location">
    <subcellularLocation>
        <location evidence="2">Nucleus</location>
    </subcellularLocation>
</comment>
<evidence type="ECO:0000256" key="14">
    <source>
        <dbReference type="SAM" id="MobiDB-lite"/>
    </source>
</evidence>
<dbReference type="PROSITE" id="PS50157">
    <property type="entry name" value="ZINC_FINGER_C2H2_2"/>
    <property type="match status" value="5"/>
</dbReference>
<dbReference type="SUPFAM" id="SSF57667">
    <property type="entry name" value="beta-beta-alpha zinc fingers"/>
    <property type="match status" value="3"/>
</dbReference>
<feature type="domain" description="C2H2-type" evidence="15">
    <location>
        <begin position="362"/>
        <end position="390"/>
    </location>
</feature>
<evidence type="ECO:0000256" key="8">
    <source>
        <dbReference type="ARBA" id="ARBA00022737"/>
    </source>
</evidence>
<feature type="region of interest" description="Disordered" evidence="14">
    <location>
        <begin position="165"/>
        <end position="217"/>
    </location>
</feature>
<evidence type="ECO:0000256" key="2">
    <source>
        <dbReference type="ARBA" id="ARBA00004123"/>
    </source>
</evidence>
<keyword evidence="5" id="KW-0217">Developmental protein</keyword>
<name>A0A979FQY2_HYAAZ</name>
<gene>
    <name evidence="17" type="primary">LOC125178566</name>
</gene>
<dbReference type="GO" id="GO:0003677">
    <property type="term" value="F:DNA binding"/>
    <property type="evidence" value="ECO:0007669"/>
    <property type="project" value="UniProtKB-KW"/>
</dbReference>
<keyword evidence="8" id="KW-0677">Repeat</keyword>
<evidence type="ECO:0000256" key="10">
    <source>
        <dbReference type="ARBA" id="ARBA00022833"/>
    </source>
</evidence>
<evidence type="ECO:0000256" key="3">
    <source>
        <dbReference type="ARBA" id="ARBA00007746"/>
    </source>
</evidence>
<evidence type="ECO:0000256" key="9">
    <source>
        <dbReference type="ARBA" id="ARBA00022771"/>
    </source>
</evidence>
<evidence type="ECO:0000256" key="7">
    <source>
        <dbReference type="ARBA" id="ARBA00022723"/>
    </source>
</evidence>
<dbReference type="KEGG" id="hazt:125178566"/>
<evidence type="ECO:0000256" key="4">
    <source>
        <dbReference type="ARBA" id="ARBA00013638"/>
    </source>
</evidence>
<dbReference type="InterPro" id="IPR036236">
    <property type="entry name" value="Znf_C2H2_sf"/>
</dbReference>
<dbReference type="Gene3D" id="3.30.160.60">
    <property type="entry name" value="Classic Zinc Finger"/>
    <property type="match status" value="2"/>
</dbReference>
<dbReference type="GO" id="GO:0005634">
    <property type="term" value="C:nucleus"/>
    <property type="evidence" value="ECO:0007669"/>
    <property type="project" value="UniProtKB-SubCell"/>
</dbReference>
<evidence type="ECO:0000256" key="5">
    <source>
        <dbReference type="ARBA" id="ARBA00022473"/>
    </source>
</evidence>
<dbReference type="SMART" id="SM00355">
    <property type="entry name" value="ZnF_C2H2"/>
    <property type="match status" value="6"/>
</dbReference>
<evidence type="ECO:0000256" key="13">
    <source>
        <dbReference type="PROSITE-ProRule" id="PRU00042"/>
    </source>
</evidence>
<feature type="region of interest" description="Disordered" evidence="14">
    <location>
        <begin position="76"/>
        <end position="111"/>
    </location>
</feature>
<dbReference type="GeneID" id="125178566"/>
<keyword evidence="12" id="KW-0539">Nucleus</keyword>
<evidence type="ECO:0000313" key="16">
    <source>
        <dbReference type="Proteomes" id="UP000694843"/>
    </source>
</evidence>
<evidence type="ECO:0000313" key="17">
    <source>
        <dbReference type="RefSeq" id="XP_047738585.1"/>
    </source>
</evidence>
<feature type="domain" description="C2H2-type" evidence="15">
    <location>
        <begin position="304"/>
        <end position="332"/>
    </location>
</feature>